<accession>A0A2I0W228</accession>
<dbReference type="EMBL" id="KZ503008">
    <property type="protein sequence ID" value="PKU69715.1"/>
    <property type="molecule type" value="Genomic_DNA"/>
</dbReference>
<name>A0A2I0W228_9ASPA</name>
<dbReference type="AlphaFoldDB" id="A0A2I0W228"/>
<dbReference type="Proteomes" id="UP000233837">
    <property type="component" value="Unassembled WGS sequence"/>
</dbReference>
<organism evidence="1 2">
    <name type="scientific">Dendrobium catenatum</name>
    <dbReference type="NCBI Taxonomy" id="906689"/>
    <lineage>
        <taxon>Eukaryota</taxon>
        <taxon>Viridiplantae</taxon>
        <taxon>Streptophyta</taxon>
        <taxon>Embryophyta</taxon>
        <taxon>Tracheophyta</taxon>
        <taxon>Spermatophyta</taxon>
        <taxon>Magnoliopsida</taxon>
        <taxon>Liliopsida</taxon>
        <taxon>Asparagales</taxon>
        <taxon>Orchidaceae</taxon>
        <taxon>Epidendroideae</taxon>
        <taxon>Malaxideae</taxon>
        <taxon>Dendrobiinae</taxon>
        <taxon>Dendrobium</taxon>
    </lineage>
</organism>
<evidence type="ECO:0000313" key="1">
    <source>
        <dbReference type="EMBL" id="PKU69715.1"/>
    </source>
</evidence>
<sequence length="73" mass="8595">MKNILNKKKKFTEFQTIALNENYSTIIQKKLPQKFKCLGSFTIPMIIRINSMEEIGVFWDLASILCPYPFSKY</sequence>
<evidence type="ECO:0000313" key="2">
    <source>
        <dbReference type="Proteomes" id="UP000233837"/>
    </source>
</evidence>
<keyword evidence="2" id="KW-1185">Reference proteome</keyword>
<gene>
    <name evidence="1" type="ORF">MA16_Dca026937</name>
</gene>
<protein>
    <submittedName>
        <fullName evidence="1">Uncharacterized protein</fullName>
    </submittedName>
</protein>
<reference evidence="1 2" key="2">
    <citation type="journal article" date="2017" name="Nature">
        <title>The Apostasia genome and the evolution of orchids.</title>
        <authorList>
            <person name="Zhang G.Q."/>
            <person name="Liu K.W."/>
            <person name="Li Z."/>
            <person name="Lohaus R."/>
            <person name="Hsiao Y.Y."/>
            <person name="Niu S.C."/>
            <person name="Wang J.Y."/>
            <person name="Lin Y.C."/>
            <person name="Xu Q."/>
            <person name="Chen L.J."/>
            <person name="Yoshida K."/>
            <person name="Fujiwara S."/>
            <person name="Wang Z.W."/>
            <person name="Zhang Y.Q."/>
            <person name="Mitsuda N."/>
            <person name="Wang M."/>
            <person name="Liu G.H."/>
            <person name="Pecoraro L."/>
            <person name="Huang H.X."/>
            <person name="Xiao X.J."/>
            <person name="Lin M."/>
            <person name="Wu X.Y."/>
            <person name="Wu W.L."/>
            <person name="Chen Y.Y."/>
            <person name="Chang S.B."/>
            <person name="Sakamoto S."/>
            <person name="Ohme-Takagi M."/>
            <person name="Yagi M."/>
            <person name="Zeng S.J."/>
            <person name="Shen C.Y."/>
            <person name="Yeh C.M."/>
            <person name="Luo Y.B."/>
            <person name="Tsai W.C."/>
            <person name="Van de Peer Y."/>
            <person name="Liu Z.J."/>
        </authorList>
    </citation>
    <scope>NUCLEOTIDE SEQUENCE [LARGE SCALE GENOMIC DNA]</scope>
    <source>
        <tissue evidence="1">The whole plant</tissue>
    </source>
</reference>
<proteinExistence type="predicted"/>
<reference evidence="1 2" key="1">
    <citation type="journal article" date="2016" name="Sci. Rep.">
        <title>The Dendrobium catenatum Lindl. genome sequence provides insights into polysaccharide synthase, floral development and adaptive evolution.</title>
        <authorList>
            <person name="Zhang G.Q."/>
            <person name="Xu Q."/>
            <person name="Bian C."/>
            <person name="Tsai W.C."/>
            <person name="Yeh C.M."/>
            <person name="Liu K.W."/>
            <person name="Yoshida K."/>
            <person name="Zhang L.S."/>
            <person name="Chang S.B."/>
            <person name="Chen F."/>
            <person name="Shi Y."/>
            <person name="Su Y.Y."/>
            <person name="Zhang Y.Q."/>
            <person name="Chen L.J."/>
            <person name="Yin Y."/>
            <person name="Lin M."/>
            <person name="Huang H."/>
            <person name="Deng H."/>
            <person name="Wang Z.W."/>
            <person name="Zhu S.L."/>
            <person name="Zhao X."/>
            <person name="Deng C."/>
            <person name="Niu S.C."/>
            <person name="Huang J."/>
            <person name="Wang M."/>
            <person name="Liu G.H."/>
            <person name="Yang H.J."/>
            <person name="Xiao X.J."/>
            <person name="Hsiao Y.Y."/>
            <person name="Wu W.L."/>
            <person name="Chen Y.Y."/>
            <person name="Mitsuda N."/>
            <person name="Ohme-Takagi M."/>
            <person name="Luo Y.B."/>
            <person name="Van de Peer Y."/>
            <person name="Liu Z.J."/>
        </authorList>
    </citation>
    <scope>NUCLEOTIDE SEQUENCE [LARGE SCALE GENOMIC DNA]</scope>
    <source>
        <tissue evidence="1">The whole plant</tissue>
    </source>
</reference>